<dbReference type="Proteomes" id="UP001344447">
    <property type="component" value="Unassembled WGS sequence"/>
</dbReference>
<gene>
    <name evidence="1" type="ORF">RB653_001572</name>
</gene>
<reference evidence="1 2" key="1">
    <citation type="submission" date="2023-11" db="EMBL/GenBank/DDBJ databases">
        <title>Dfirmibasis_genome.</title>
        <authorList>
            <person name="Edelbroek B."/>
            <person name="Kjellin J."/>
            <person name="Jerlstrom-Hultqvist J."/>
            <person name="Soderbom F."/>
        </authorList>
    </citation>
    <scope>NUCLEOTIDE SEQUENCE [LARGE SCALE GENOMIC DNA]</scope>
    <source>
        <strain evidence="1 2">TNS-C-14</strain>
    </source>
</reference>
<accession>A0AAN7TYR7</accession>
<keyword evidence="2" id="KW-1185">Reference proteome</keyword>
<sequence length="62" mass="7038">MLFKSLQSIKGVQSNSKKDFISSNLITYQNDIDINYVSNVFNTYGWLDILAKSIRAKGKAHI</sequence>
<evidence type="ECO:0000313" key="2">
    <source>
        <dbReference type="Proteomes" id="UP001344447"/>
    </source>
</evidence>
<name>A0AAN7TYR7_9MYCE</name>
<dbReference type="EMBL" id="JAVFKY010000002">
    <property type="protein sequence ID" value="KAK5581537.1"/>
    <property type="molecule type" value="Genomic_DNA"/>
</dbReference>
<protein>
    <submittedName>
        <fullName evidence="1">Uncharacterized protein</fullName>
    </submittedName>
</protein>
<evidence type="ECO:0000313" key="1">
    <source>
        <dbReference type="EMBL" id="KAK5581537.1"/>
    </source>
</evidence>
<organism evidence="1 2">
    <name type="scientific">Dictyostelium firmibasis</name>
    <dbReference type="NCBI Taxonomy" id="79012"/>
    <lineage>
        <taxon>Eukaryota</taxon>
        <taxon>Amoebozoa</taxon>
        <taxon>Evosea</taxon>
        <taxon>Eumycetozoa</taxon>
        <taxon>Dictyostelia</taxon>
        <taxon>Dictyosteliales</taxon>
        <taxon>Dictyosteliaceae</taxon>
        <taxon>Dictyostelium</taxon>
    </lineage>
</organism>
<proteinExistence type="predicted"/>
<comment type="caution">
    <text evidence="1">The sequence shown here is derived from an EMBL/GenBank/DDBJ whole genome shotgun (WGS) entry which is preliminary data.</text>
</comment>
<dbReference type="AlphaFoldDB" id="A0AAN7TYR7"/>